<protein>
    <recommendedName>
        <fullName evidence="4">CHRD domain-containing protein</fullName>
    </recommendedName>
</protein>
<proteinExistence type="predicted"/>
<keyword evidence="1" id="KW-0732">Signal</keyword>
<evidence type="ECO:0000313" key="3">
    <source>
        <dbReference type="Proteomes" id="UP000782312"/>
    </source>
</evidence>
<reference evidence="2" key="1">
    <citation type="submission" date="2020-07" db="EMBL/GenBank/DDBJ databases">
        <title>Huge and variable diversity of episymbiotic CPR bacteria and DPANN archaea in groundwater ecosystems.</title>
        <authorList>
            <person name="He C.Y."/>
            <person name="Keren R."/>
            <person name="Whittaker M."/>
            <person name="Farag I.F."/>
            <person name="Doudna J."/>
            <person name="Cate J.H.D."/>
            <person name="Banfield J.F."/>
        </authorList>
    </citation>
    <scope>NUCLEOTIDE SEQUENCE</scope>
    <source>
        <strain evidence="2">NC_groundwater_763_Ag_S-0.2um_68_21</strain>
    </source>
</reference>
<accession>A0A932HZ38</accession>
<name>A0A932HZ38_UNCTE</name>
<feature type="signal peptide" evidence="1">
    <location>
        <begin position="1"/>
        <end position="24"/>
    </location>
</feature>
<feature type="chain" id="PRO_5036773590" description="CHRD domain-containing protein" evidence="1">
    <location>
        <begin position="25"/>
        <end position="158"/>
    </location>
</feature>
<evidence type="ECO:0000256" key="1">
    <source>
        <dbReference type="SAM" id="SignalP"/>
    </source>
</evidence>
<sequence>MKKRLGMGLRILALAILPVLSSPAESFFHSDDFRRLGARRFEPGAVERCQGDFLVFEEYQPEPHQPFLAAVAAGNFQAGAVEWNLRVRVEKGESLGGYVRRLGDSLVNYSMISQEAGGQPLCGLQHEALNIFVDVKERRVDVRGNIAKVSGGGNASGQ</sequence>
<dbReference type="EMBL" id="JACPUR010000002">
    <property type="protein sequence ID" value="MBI3126349.1"/>
    <property type="molecule type" value="Genomic_DNA"/>
</dbReference>
<gene>
    <name evidence="2" type="ORF">HYZ11_01940</name>
</gene>
<dbReference type="AlphaFoldDB" id="A0A932HZ38"/>
<comment type="caution">
    <text evidence="2">The sequence shown here is derived from an EMBL/GenBank/DDBJ whole genome shotgun (WGS) entry which is preliminary data.</text>
</comment>
<evidence type="ECO:0008006" key="4">
    <source>
        <dbReference type="Google" id="ProtNLM"/>
    </source>
</evidence>
<dbReference type="Proteomes" id="UP000782312">
    <property type="component" value="Unassembled WGS sequence"/>
</dbReference>
<organism evidence="2 3">
    <name type="scientific">Tectimicrobiota bacterium</name>
    <dbReference type="NCBI Taxonomy" id="2528274"/>
    <lineage>
        <taxon>Bacteria</taxon>
        <taxon>Pseudomonadati</taxon>
        <taxon>Nitrospinota/Tectimicrobiota group</taxon>
        <taxon>Candidatus Tectimicrobiota</taxon>
    </lineage>
</organism>
<evidence type="ECO:0000313" key="2">
    <source>
        <dbReference type="EMBL" id="MBI3126349.1"/>
    </source>
</evidence>